<gene>
    <name evidence="1" type="ORF">DILT_LOCUS3873</name>
</gene>
<evidence type="ECO:0000313" key="2">
    <source>
        <dbReference type="Proteomes" id="UP000281553"/>
    </source>
</evidence>
<dbReference type="EMBL" id="UYRU01044408">
    <property type="protein sequence ID" value="VDK86375.1"/>
    <property type="molecule type" value="Genomic_DNA"/>
</dbReference>
<name>A0A3P6TXY8_DIBLA</name>
<evidence type="ECO:0000313" key="1">
    <source>
        <dbReference type="EMBL" id="VDK86375.1"/>
    </source>
</evidence>
<dbReference type="Proteomes" id="UP000281553">
    <property type="component" value="Unassembled WGS sequence"/>
</dbReference>
<protein>
    <submittedName>
        <fullName evidence="1">Uncharacterized protein</fullName>
    </submittedName>
</protein>
<sequence>MLPERFYSLRVDSRDYTPKGRKCVADVDPSDTLKCSVKKGGEGKLFGKGVPRCNRSVTEKTRLISCNIDPTDFAAFVQFNVVGKKMFLTKVTICKPQEHIWLGFKLRKFFKHDRYGYVTNFFYPGGKWASADK</sequence>
<organism evidence="1 2">
    <name type="scientific">Dibothriocephalus latus</name>
    <name type="common">Fish tapeworm</name>
    <name type="synonym">Diphyllobothrium latum</name>
    <dbReference type="NCBI Taxonomy" id="60516"/>
    <lineage>
        <taxon>Eukaryota</taxon>
        <taxon>Metazoa</taxon>
        <taxon>Spiralia</taxon>
        <taxon>Lophotrochozoa</taxon>
        <taxon>Platyhelminthes</taxon>
        <taxon>Cestoda</taxon>
        <taxon>Eucestoda</taxon>
        <taxon>Diphyllobothriidea</taxon>
        <taxon>Diphyllobothriidae</taxon>
        <taxon>Dibothriocephalus</taxon>
    </lineage>
</organism>
<proteinExistence type="predicted"/>
<keyword evidence="2" id="KW-1185">Reference proteome</keyword>
<accession>A0A3P6TXY8</accession>
<reference evidence="1 2" key="1">
    <citation type="submission" date="2018-11" db="EMBL/GenBank/DDBJ databases">
        <authorList>
            <consortium name="Pathogen Informatics"/>
        </authorList>
    </citation>
    <scope>NUCLEOTIDE SEQUENCE [LARGE SCALE GENOMIC DNA]</scope>
</reference>
<dbReference type="AlphaFoldDB" id="A0A3P6TXY8"/>